<sequence>MFRKRFDFKRINWNWKTLFIILAGINVCLLLLFLMFIIWPVSEGGTSISEIFEEELGSEFTIQSSKQNLNDLVNAYIDKKLKDKDDKYSINMEENVHFTGSIEAFKTDIPVSIILEPSVEENGDLVLYPTEMSLGLLQLPQQKILEYVKKELETPDWIEIDPKKQRIYIAVTQIKMKNNINVKVQHFDLKQDNISFWIKIPNETLGF</sequence>
<protein>
    <submittedName>
        <fullName evidence="2">YpmS family protein</fullName>
    </submittedName>
</protein>
<name>A0A940WQ99_9BACI</name>
<dbReference type="RefSeq" id="WP_210596387.1">
    <property type="nucleotide sequence ID" value="NZ_JAGKSQ010000002.1"/>
</dbReference>
<dbReference type="Proteomes" id="UP000678228">
    <property type="component" value="Unassembled WGS sequence"/>
</dbReference>
<dbReference type="Pfam" id="PF09911">
    <property type="entry name" value="DUF2140"/>
    <property type="match status" value="1"/>
</dbReference>
<keyword evidence="1" id="KW-0472">Membrane</keyword>
<organism evidence="2 3">
    <name type="scientific">Halalkalibacter suaedae</name>
    <dbReference type="NCBI Taxonomy" id="2822140"/>
    <lineage>
        <taxon>Bacteria</taxon>
        <taxon>Bacillati</taxon>
        <taxon>Bacillota</taxon>
        <taxon>Bacilli</taxon>
        <taxon>Bacillales</taxon>
        <taxon>Bacillaceae</taxon>
        <taxon>Halalkalibacter</taxon>
    </lineage>
</organism>
<dbReference type="EMBL" id="JAGKSQ010000002">
    <property type="protein sequence ID" value="MBP3950704.1"/>
    <property type="molecule type" value="Genomic_DNA"/>
</dbReference>
<evidence type="ECO:0000256" key="1">
    <source>
        <dbReference type="SAM" id="Phobius"/>
    </source>
</evidence>
<gene>
    <name evidence="2" type="ORF">J7W16_06120</name>
</gene>
<dbReference type="AlphaFoldDB" id="A0A940WQ99"/>
<evidence type="ECO:0000313" key="2">
    <source>
        <dbReference type="EMBL" id="MBP3950704.1"/>
    </source>
</evidence>
<evidence type="ECO:0000313" key="3">
    <source>
        <dbReference type="Proteomes" id="UP000678228"/>
    </source>
</evidence>
<reference evidence="2" key="1">
    <citation type="submission" date="2021-03" db="EMBL/GenBank/DDBJ databases">
        <title>Bacillus suaedae sp. nov., isolated from Suaeda aralocaspica.</title>
        <authorList>
            <person name="Lei R.F.R."/>
        </authorList>
    </citation>
    <scope>NUCLEOTIDE SEQUENCE</scope>
    <source>
        <strain evidence="2">YZJH907-2</strain>
    </source>
</reference>
<keyword evidence="3" id="KW-1185">Reference proteome</keyword>
<keyword evidence="1" id="KW-0812">Transmembrane</keyword>
<keyword evidence="1" id="KW-1133">Transmembrane helix</keyword>
<dbReference type="InterPro" id="IPR018672">
    <property type="entry name" value="DUF2140"/>
</dbReference>
<comment type="caution">
    <text evidence="2">The sequence shown here is derived from an EMBL/GenBank/DDBJ whole genome shotgun (WGS) entry which is preliminary data.</text>
</comment>
<accession>A0A940WQ99</accession>
<feature type="transmembrane region" description="Helical" evidence="1">
    <location>
        <begin position="20"/>
        <end position="39"/>
    </location>
</feature>
<proteinExistence type="predicted"/>